<protein>
    <submittedName>
        <fullName evidence="3">Uncharacterized protein</fullName>
    </submittedName>
</protein>
<dbReference type="Proteomes" id="UP001190700">
    <property type="component" value="Unassembled WGS sequence"/>
</dbReference>
<gene>
    <name evidence="3" type="ORF">CYMTET_8739</name>
</gene>
<organism evidence="3 4">
    <name type="scientific">Cymbomonas tetramitiformis</name>
    <dbReference type="NCBI Taxonomy" id="36881"/>
    <lineage>
        <taxon>Eukaryota</taxon>
        <taxon>Viridiplantae</taxon>
        <taxon>Chlorophyta</taxon>
        <taxon>Pyramimonadophyceae</taxon>
        <taxon>Pyramimonadales</taxon>
        <taxon>Pyramimonadaceae</taxon>
        <taxon>Cymbomonas</taxon>
    </lineage>
</organism>
<feature type="coiled-coil region" evidence="1">
    <location>
        <begin position="165"/>
        <end position="247"/>
    </location>
</feature>
<proteinExistence type="predicted"/>
<reference evidence="3 4" key="1">
    <citation type="journal article" date="2015" name="Genome Biol. Evol.">
        <title>Comparative Genomics of a Bacterivorous Green Alga Reveals Evolutionary Causalities and Consequences of Phago-Mixotrophic Mode of Nutrition.</title>
        <authorList>
            <person name="Burns J.A."/>
            <person name="Paasch A."/>
            <person name="Narechania A."/>
            <person name="Kim E."/>
        </authorList>
    </citation>
    <scope>NUCLEOTIDE SEQUENCE [LARGE SCALE GENOMIC DNA]</scope>
    <source>
        <strain evidence="3 4">PLY_AMNH</strain>
    </source>
</reference>
<feature type="region of interest" description="Disordered" evidence="2">
    <location>
        <begin position="297"/>
        <end position="368"/>
    </location>
</feature>
<comment type="caution">
    <text evidence="3">The sequence shown here is derived from an EMBL/GenBank/DDBJ whole genome shotgun (WGS) entry which is preliminary data.</text>
</comment>
<name>A0AAE0GUA7_9CHLO</name>
<keyword evidence="1" id="KW-0175">Coiled coil</keyword>
<feature type="compositionally biased region" description="Pro residues" evidence="2">
    <location>
        <begin position="317"/>
        <end position="348"/>
    </location>
</feature>
<evidence type="ECO:0000313" key="3">
    <source>
        <dbReference type="EMBL" id="KAK3283566.1"/>
    </source>
</evidence>
<evidence type="ECO:0000256" key="2">
    <source>
        <dbReference type="SAM" id="MobiDB-lite"/>
    </source>
</evidence>
<accession>A0AAE0GUA7</accession>
<keyword evidence="4" id="KW-1185">Reference proteome</keyword>
<dbReference type="EMBL" id="LGRX02002713">
    <property type="protein sequence ID" value="KAK3283566.1"/>
    <property type="molecule type" value="Genomic_DNA"/>
</dbReference>
<dbReference type="AlphaFoldDB" id="A0AAE0GUA7"/>
<evidence type="ECO:0000313" key="4">
    <source>
        <dbReference type="Proteomes" id="UP001190700"/>
    </source>
</evidence>
<sequence>MDRCEYLTSGGFHLGFWDHPDHQEEIEKTASDPGSLSVLEFGGIPGGITYYGRALTIFYETYCYVAGGGSMFCERKIGKAGRIGFGGNISEERTFKRLHEESSVLTAELRKRIGAEMYAEKRNASGTVHDRDGHIAAFRDACSAREQADLRKAEEEQWRRDKNLKDAAEKEAIETARRREEKERNDMEKAKEAARLKAEKEKLARERHRVAALRKATQKANGKNRAAEQQEKALNIWRKKLLAAKRKEAKALDKKACANLLREAGIAILDSDGDTKAFREKVAQHCYQRALNEAGLATNGSEPAHSEPMAPEREPVQPAPTAPEPAQPSPTAPAPEPAQPAPTAPEPEPAQQDVAEPELPHDRLLQHPGFQNVLERLLGTMPI</sequence>
<evidence type="ECO:0000256" key="1">
    <source>
        <dbReference type="SAM" id="Coils"/>
    </source>
</evidence>